<keyword evidence="2" id="KW-0472">Membrane</keyword>
<comment type="caution">
    <text evidence="4">The sequence shown here is derived from an EMBL/GenBank/DDBJ whole genome shotgun (WGS) entry which is preliminary data.</text>
</comment>
<feature type="compositionally biased region" description="Low complexity" evidence="1">
    <location>
        <begin position="359"/>
        <end position="369"/>
    </location>
</feature>
<keyword evidence="3" id="KW-0732">Signal</keyword>
<feature type="compositionally biased region" description="Pro residues" evidence="1">
    <location>
        <begin position="385"/>
        <end position="400"/>
    </location>
</feature>
<feature type="transmembrane region" description="Helical" evidence="2">
    <location>
        <begin position="139"/>
        <end position="159"/>
    </location>
</feature>
<accession>A0ABT9MXH6</accession>
<feature type="chain" id="PRO_5046706252" evidence="3">
    <location>
        <begin position="21"/>
        <end position="793"/>
    </location>
</feature>
<feature type="compositionally biased region" description="Low complexity" evidence="1">
    <location>
        <begin position="315"/>
        <end position="330"/>
    </location>
</feature>
<feature type="compositionally biased region" description="Pro residues" evidence="1">
    <location>
        <begin position="331"/>
        <end position="358"/>
    </location>
</feature>
<feature type="region of interest" description="Disordered" evidence="1">
    <location>
        <begin position="171"/>
        <end position="565"/>
    </location>
</feature>
<keyword evidence="2" id="KW-0812">Transmembrane</keyword>
<feature type="signal peptide" evidence="3">
    <location>
        <begin position="1"/>
        <end position="20"/>
    </location>
</feature>
<evidence type="ECO:0000313" key="4">
    <source>
        <dbReference type="EMBL" id="MDP9796137.1"/>
    </source>
</evidence>
<proteinExistence type="predicted"/>
<feature type="compositionally biased region" description="Low complexity" evidence="1">
    <location>
        <begin position="427"/>
        <end position="475"/>
    </location>
</feature>
<evidence type="ECO:0000256" key="3">
    <source>
        <dbReference type="SAM" id="SignalP"/>
    </source>
</evidence>
<feature type="compositionally biased region" description="Pro residues" evidence="1">
    <location>
        <begin position="304"/>
        <end position="314"/>
    </location>
</feature>
<dbReference type="RefSeq" id="WP_306832497.1">
    <property type="nucleotide sequence ID" value="NZ_JAUSRA010000001.1"/>
</dbReference>
<feature type="compositionally biased region" description="Low complexity" evidence="1">
    <location>
        <begin position="401"/>
        <end position="412"/>
    </location>
</feature>
<feature type="compositionally biased region" description="Low complexity" evidence="1">
    <location>
        <begin position="589"/>
        <end position="608"/>
    </location>
</feature>
<feature type="compositionally biased region" description="Low complexity" evidence="1">
    <location>
        <begin position="482"/>
        <end position="554"/>
    </location>
</feature>
<dbReference type="Proteomes" id="UP001240984">
    <property type="component" value="Unassembled WGS sequence"/>
</dbReference>
<reference evidence="4 5" key="1">
    <citation type="submission" date="2023-07" db="EMBL/GenBank/DDBJ databases">
        <title>Sequencing the genomes of 1000 actinobacteria strains.</title>
        <authorList>
            <person name="Klenk H.-P."/>
        </authorList>
    </citation>
    <scope>NUCLEOTIDE SEQUENCE [LARGE SCALE GENOMIC DNA]</scope>
    <source>
        <strain evidence="4 5">DSM 44710</strain>
    </source>
</reference>
<keyword evidence="5" id="KW-1185">Reference proteome</keyword>
<evidence type="ECO:0000256" key="2">
    <source>
        <dbReference type="SAM" id="Phobius"/>
    </source>
</evidence>
<feature type="compositionally biased region" description="Low complexity" evidence="1">
    <location>
        <begin position="171"/>
        <end position="180"/>
    </location>
</feature>
<sequence length="793" mass="78841">MRARLALAIAVLIGTVCAFAVAPAQAVPAATGKYYVVAAPVNGQREYLYAIAMKTLGDGNRYREIVELNLGRTQPDGGALDSGGELKPGWILVLPKDAAGEGVKDGPLPAIAPVAASSRAASPPPQAAAPESTAATSAAILWFVGFVLMLMLVAAMINIMHSGARAAAAATARRPRLAPGADPPLPPGPTGPPGATAPPRASEAPDAPVPDSGLDLVASAAEGRPPAAADQREVWGPPGADADAPTRASANPRSGARGTGFVPEGAPRPADDQDPTQRVRLPLPPRDDSTSDGEDELPTVEQPRPNPEQPPARPAPAQGSGLSWPAAAAPATPPQPANPAPAAPAAPTPPSRPGPAPAPAWSATSSAPAPARPSEPAPAWSGAPAPTPAPPSRPTAPAPAAPAASAPAASAPPSRPADSVDAMSPWSAASGSGVSGSRAVDSVDAASPWSAASGAGASGSRPAESASAWSAASGSRAEEPASSRPASSGADAPAVPGAPARPAAPAAERPALSSLRASAARADAETPPAAAPEPATEPWRTPAFAAASTAAPVTGPGGRSMVDVQLPGEPVAAPVRTAPRVEEQITAVSTRAETPAAPARPSSGGRRPTGPKPPLPGPGDPGPVLRETVLADEGPAGVHLTGVSTGRDTPAYAWLAEDDTPLKGVMPLVIGRRNDWWLHADLTRTPDCLALVGAADAVRRQAAVFARRLHTAGVGVFAVGRVLGEESVPGLVILDQLPELPAPGAPLPAPRVVFCAGADAPATARSLASATAGRIVPILLGSGQSAQWTIRVH</sequence>
<keyword evidence="2" id="KW-1133">Transmembrane helix</keyword>
<dbReference type="EMBL" id="JAUSRA010000001">
    <property type="protein sequence ID" value="MDP9796137.1"/>
    <property type="molecule type" value="Genomic_DNA"/>
</dbReference>
<feature type="compositionally biased region" description="Pro residues" evidence="1">
    <location>
        <begin position="610"/>
        <end position="621"/>
    </location>
</feature>
<evidence type="ECO:0000256" key="1">
    <source>
        <dbReference type="SAM" id="MobiDB-lite"/>
    </source>
</evidence>
<gene>
    <name evidence="4" type="ORF">J2S43_004649</name>
</gene>
<protein>
    <submittedName>
        <fullName evidence="4">Uncharacterized protein</fullName>
    </submittedName>
</protein>
<feature type="region of interest" description="Disordered" evidence="1">
    <location>
        <begin position="586"/>
        <end position="626"/>
    </location>
</feature>
<feature type="compositionally biased region" description="Low complexity" evidence="1">
    <location>
        <begin position="218"/>
        <end position="229"/>
    </location>
</feature>
<name>A0ABT9MXH6_9ACTN</name>
<feature type="compositionally biased region" description="Pro residues" evidence="1">
    <location>
        <begin position="181"/>
        <end position="196"/>
    </location>
</feature>
<evidence type="ECO:0000313" key="5">
    <source>
        <dbReference type="Proteomes" id="UP001240984"/>
    </source>
</evidence>
<organism evidence="4 5">
    <name type="scientific">Catenuloplanes nepalensis</name>
    <dbReference type="NCBI Taxonomy" id="587533"/>
    <lineage>
        <taxon>Bacteria</taxon>
        <taxon>Bacillati</taxon>
        <taxon>Actinomycetota</taxon>
        <taxon>Actinomycetes</taxon>
        <taxon>Micromonosporales</taxon>
        <taxon>Micromonosporaceae</taxon>
        <taxon>Catenuloplanes</taxon>
    </lineage>
</organism>